<dbReference type="Gene3D" id="1.50.10.10">
    <property type="match status" value="1"/>
</dbReference>
<keyword evidence="1" id="KW-0378">Hydrolase</keyword>
<reference evidence="2 3" key="1">
    <citation type="journal article" date="2011" name="J. Gen. Appl. Microbiol.">
        <title>Draft genome sequencing of the enigmatic basidiomycete Mixia osmundae.</title>
        <authorList>
            <person name="Nishida H."/>
            <person name="Nagatsuka Y."/>
            <person name="Sugiyama J."/>
        </authorList>
    </citation>
    <scope>NUCLEOTIDE SEQUENCE [LARGE SCALE GENOMIC DNA]</scope>
    <source>
        <strain evidence="3">CBS 9802 / IAM 14324 / JCM 22182 / KY 12970</strain>
    </source>
</reference>
<protein>
    <submittedName>
        <fullName evidence="2">Uncharacterized protein</fullName>
    </submittedName>
</protein>
<dbReference type="OMA" id="IDHANNA"/>
<dbReference type="OrthoDB" id="4138492at2759"/>
<dbReference type="InterPro" id="IPR010905">
    <property type="entry name" value="Glyco_hydro_88"/>
</dbReference>
<dbReference type="GO" id="GO:0016787">
    <property type="term" value="F:hydrolase activity"/>
    <property type="evidence" value="ECO:0007669"/>
    <property type="project" value="UniProtKB-KW"/>
</dbReference>
<proteinExistence type="predicted"/>
<dbReference type="InParanoid" id="G7E614"/>
<accession>G7E614</accession>
<dbReference type="RefSeq" id="XP_014569210.1">
    <property type="nucleotide sequence ID" value="XM_014713724.1"/>
</dbReference>
<name>G7E614_MIXOS</name>
<dbReference type="InterPro" id="IPR012341">
    <property type="entry name" value="6hp_glycosidase-like_sf"/>
</dbReference>
<dbReference type="STRING" id="764103.G7E614"/>
<dbReference type="Pfam" id="PF07470">
    <property type="entry name" value="Glyco_hydro_88"/>
    <property type="match status" value="1"/>
</dbReference>
<evidence type="ECO:0000256" key="1">
    <source>
        <dbReference type="ARBA" id="ARBA00022801"/>
    </source>
</evidence>
<evidence type="ECO:0000313" key="2">
    <source>
        <dbReference type="EMBL" id="GAA98274.1"/>
    </source>
</evidence>
<dbReference type="GO" id="GO:0005975">
    <property type="term" value="P:carbohydrate metabolic process"/>
    <property type="evidence" value="ECO:0007669"/>
    <property type="project" value="InterPro"/>
</dbReference>
<dbReference type="AlphaFoldDB" id="G7E614"/>
<dbReference type="EMBL" id="BABT02000150">
    <property type="protein sequence ID" value="GAA98274.1"/>
    <property type="molecule type" value="Genomic_DNA"/>
</dbReference>
<sequence length="381" mass="40759">MLAILCLFLHTVAALSLLQDVVLQRIEANLARGPRPAWVIGTQLEAVTELHYPQSSGFGKAPFSSAGPTPTTVVDLARSVVIQRDGSGLLVPGSRAASDTASIGTGVILASFYGSEPKASYSQPWLIPATAPVGSSAWFMRAAYDQMEFLLTKVQRTPSGIISHAQNNLQIWSDAGYMHPTFMAYYAVATGNRTIMEMAIEQAVLIHDALVDEQGTYRHILGGPNEDRGHWSTGTGWSVAGIVRIMATIQHSPWSNALSTQTAILTKMATKVLAAAWSNALPSGALMNYPDNAESDFADAASTALIASATFRLAALTTVSNSLLDSAEKGRSFVQSQIDADGWLTQVVNPVSIRALGERSPEAQAFVLLMTAAHRDLHHQD</sequence>
<dbReference type="PANTHER" id="PTHR41814:SF1">
    <property type="entry name" value="CELLULASE"/>
    <property type="match status" value="1"/>
</dbReference>
<dbReference type="PANTHER" id="PTHR41814">
    <property type="entry name" value="EXPRESSED PROTEIN"/>
    <property type="match status" value="1"/>
</dbReference>
<reference evidence="2 3" key="2">
    <citation type="journal article" date="2012" name="Open Biol.">
        <title>Characteristics of nucleosomes and linker DNA regions on the genome of the basidiomycete Mixia osmundae revealed by mono- and dinucleosome mapping.</title>
        <authorList>
            <person name="Nishida H."/>
            <person name="Kondo S."/>
            <person name="Matsumoto T."/>
            <person name="Suzuki Y."/>
            <person name="Yoshikawa H."/>
            <person name="Taylor T.D."/>
            <person name="Sugiyama J."/>
        </authorList>
    </citation>
    <scope>NUCLEOTIDE SEQUENCE [LARGE SCALE GENOMIC DNA]</scope>
    <source>
        <strain evidence="3">CBS 9802 / IAM 14324 / JCM 22182 / KY 12970</strain>
    </source>
</reference>
<keyword evidence="3" id="KW-1185">Reference proteome</keyword>
<dbReference type="HOGENOM" id="CLU_037534_0_0_1"/>
<comment type="caution">
    <text evidence="2">The sequence shown here is derived from an EMBL/GenBank/DDBJ whole genome shotgun (WGS) entry which is preliminary data.</text>
</comment>
<dbReference type="Proteomes" id="UP000009131">
    <property type="component" value="Unassembled WGS sequence"/>
</dbReference>
<dbReference type="eggNOG" id="ENOG502RZ5C">
    <property type="taxonomic scope" value="Eukaryota"/>
</dbReference>
<organism evidence="2 3">
    <name type="scientific">Mixia osmundae (strain CBS 9802 / IAM 14324 / JCM 22182 / KY 12970)</name>
    <dbReference type="NCBI Taxonomy" id="764103"/>
    <lineage>
        <taxon>Eukaryota</taxon>
        <taxon>Fungi</taxon>
        <taxon>Dikarya</taxon>
        <taxon>Basidiomycota</taxon>
        <taxon>Pucciniomycotina</taxon>
        <taxon>Mixiomycetes</taxon>
        <taxon>Mixiales</taxon>
        <taxon>Mixiaceae</taxon>
        <taxon>Mixia</taxon>
    </lineage>
</organism>
<dbReference type="InterPro" id="IPR008928">
    <property type="entry name" value="6-hairpin_glycosidase_sf"/>
</dbReference>
<evidence type="ECO:0000313" key="3">
    <source>
        <dbReference type="Proteomes" id="UP000009131"/>
    </source>
</evidence>
<dbReference type="SUPFAM" id="SSF48208">
    <property type="entry name" value="Six-hairpin glycosidases"/>
    <property type="match status" value="1"/>
</dbReference>
<gene>
    <name evidence="2" type="primary">Mo04957</name>
    <name evidence="2" type="ORF">E5Q_04957</name>
</gene>